<proteinExistence type="predicted"/>
<gene>
    <name evidence="1" type="ORF">O6H91_07G003300</name>
</gene>
<evidence type="ECO:0000313" key="2">
    <source>
        <dbReference type="Proteomes" id="UP001162992"/>
    </source>
</evidence>
<reference evidence="2" key="1">
    <citation type="journal article" date="2024" name="Proc. Natl. Acad. Sci. U.S.A.">
        <title>Extraordinary preservation of gene collinearity over three hundred million years revealed in homosporous lycophytes.</title>
        <authorList>
            <person name="Li C."/>
            <person name="Wickell D."/>
            <person name="Kuo L.Y."/>
            <person name="Chen X."/>
            <person name="Nie B."/>
            <person name="Liao X."/>
            <person name="Peng D."/>
            <person name="Ji J."/>
            <person name="Jenkins J."/>
            <person name="Williams M."/>
            <person name="Shu S."/>
            <person name="Plott C."/>
            <person name="Barry K."/>
            <person name="Rajasekar S."/>
            <person name="Grimwood J."/>
            <person name="Han X."/>
            <person name="Sun S."/>
            <person name="Hou Z."/>
            <person name="He W."/>
            <person name="Dai G."/>
            <person name="Sun C."/>
            <person name="Schmutz J."/>
            <person name="Leebens-Mack J.H."/>
            <person name="Li F.W."/>
            <person name="Wang L."/>
        </authorList>
    </citation>
    <scope>NUCLEOTIDE SEQUENCE [LARGE SCALE GENOMIC DNA]</scope>
    <source>
        <strain evidence="2">cv. PW_Plant_1</strain>
    </source>
</reference>
<sequence length="1304" mass="144461">MAPKQRKKQQSAAKSARLRGRQGSSFASCPWCKTSVAASLLKWHVTECASCLHQRQSEDLQKLNLEENARVEDLNNGTSREAEGREVEVINLDEPCSTWSCQDDAVRVLHDKDDTVRVIQIEDDAVTVVQNIDDLVRNLQNIDDVVMVSRNEGDAAKALQNKDDPIKTLLNIEHPVRTLQTKGDAVMVLQNEDYPVRASQNIDDAIMVLQNEGDAVKVSQNKDDPIRASQNIVDAIVVSEGDPVTVLQKIDDLVRASQNIDDAVMFSQNEGDAVMLLQNKDDPFRALHTKDDPVMLLQSKDADRVFQNKDDDVFGVLQDKDDTVNVLQASSAVAESEREVKNPGCIPSMQNTDCVKSTQFTLAQTSVSASEGLPPRDPLEEKSLCCKCGKSLPLHCKGSIERSLSESAVCKRDCMPFSEGPEADEATAFSSLKDALTKLEKEHDALICLQEATEKKNQELLLREQESQRELWLLQQRHEEALKSLQSMKEKPDSLIVPSSSLKGNKLSVHSLEKDLIGTGDCATTSSDKQRTEYCNGSIDMKKAYEVGDRFIEEVQSDEVGSSPHKGAPITVDSVEGAQQLEGQLPYTSSPIGSKGRAAMIEDMPGSHCFESYEKETAIAGASSSVSELAKQEGESYALETCTDAPNQNAVDSGLPLLTYATAVEKLSIPCMSPLTPDRRALFCCIDKDISERKCTTVQNREGRSEAINKIPESLGPDTPEKTVPHVAGCHPFRTFTTSVPNTSTIEKDVSCSTCQDKDVPAEEAKNANLEPSTLFSSAEAPAYLQRAKEPRENLQAACLDKDLVQTSAGKSFLLESSPQDFFPAKEFLKDLEFVAHEDLDSFGTSRKARATMGCGNARRRIMAESSDSESGRDVIGNSRPKKRAFRNHLDSENENQFAYSKERIIAIPSDSESGEEDRGYLKDSCYCEPLISDEVFKETPVLKRLKKFGSINLLGMINNQALEEAADKLGSSISKGEGQRDVLNIGGARRRRRRIFQDSEDEAGNSCHDRQQLCEELEEEEIDPHPAKSKTLISGKSVVGKMHLPGTSNSSENPKGYWLTRFGKRRLSYSEAPILEDGSTGEASSHGQKVRRHKRHVKEKVKLYVNLLKESSGSEGEDEIEEESEGESLKGFIVDEIEESEDWGKPNSLSENRSTDGLEDICSASTDELQCSPCSSESSQNGKFNWAHEAQFLAALGRDDELCLHAVCALYRQQTYSEQMNKSALIRNRRGFDRFHASKASVVAEFLTDGDYAGELKKSVMDLKRHDPQGIEYCRDIAFHYSKQLFEIYQNGEDPYFCARTEC</sequence>
<organism evidence="1 2">
    <name type="scientific">Diphasiastrum complanatum</name>
    <name type="common">Issler's clubmoss</name>
    <name type="synonym">Lycopodium complanatum</name>
    <dbReference type="NCBI Taxonomy" id="34168"/>
    <lineage>
        <taxon>Eukaryota</taxon>
        <taxon>Viridiplantae</taxon>
        <taxon>Streptophyta</taxon>
        <taxon>Embryophyta</taxon>
        <taxon>Tracheophyta</taxon>
        <taxon>Lycopodiopsida</taxon>
        <taxon>Lycopodiales</taxon>
        <taxon>Lycopodiaceae</taxon>
        <taxon>Lycopodioideae</taxon>
        <taxon>Diphasiastrum</taxon>
    </lineage>
</organism>
<keyword evidence="2" id="KW-1185">Reference proteome</keyword>
<name>A0ACC2D1Q4_DIPCM</name>
<accession>A0ACC2D1Q4</accession>
<protein>
    <submittedName>
        <fullName evidence="1">Uncharacterized protein</fullName>
    </submittedName>
</protein>
<dbReference type="EMBL" id="CM055098">
    <property type="protein sequence ID" value="KAJ7548220.1"/>
    <property type="molecule type" value="Genomic_DNA"/>
</dbReference>
<evidence type="ECO:0000313" key="1">
    <source>
        <dbReference type="EMBL" id="KAJ7548220.1"/>
    </source>
</evidence>
<dbReference type="Proteomes" id="UP001162992">
    <property type="component" value="Chromosome 7"/>
</dbReference>
<comment type="caution">
    <text evidence="1">The sequence shown here is derived from an EMBL/GenBank/DDBJ whole genome shotgun (WGS) entry which is preliminary data.</text>
</comment>